<dbReference type="PANTHER" id="PTHR16469:SF5">
    <property type="entry name" value="PHOSPHOGLYCERATE MUTASE FAMILY PROTEIN"/>
    <property type="match status" value="1"/>
</dbReference>
<dbReference type="InterPro" id="IPR013078">
    <property type="entry name" value="His_Pase_superF_clade-1"/>
</dbReference>
<organism evidence="2 3">
    <name type="scientific">Caenorhabditis angaria</name>
    <dbReference type="NCBI Taxonomy" id="860376"/>
    <lineage>
        <taxon>Eukaryota</taxon>
        <taxon>Metazoa</taxon>
        <taxon>Ecdysozoa</taxon>
        <taxon>Nematoda</taxon>
        <taxon>Chromadorea</taxon>
        <taxon>Rhabditida</taxon>
        <taxon>Rhabditina</taxon>
        <taxon>Rhabditomorpha</taxon>
        <taxon>Rhabditoidea</taxon>
        <taxon>Rhabditidae</taxon>
        <taxon>Peloderinae</taxon>
        <taxon>Caenorhabditis</taxon>
    </lineage>
</organism>
<sequence length="300" mass="34487">MANKSEMSEIGSYRCPSNRDHTHSSSEKSSTKKTNYISADILMVMRHSERLNDCCPGYIEKFERKKYEPYDLNMPSKLPIERPIINYSHDTCLTRSGIVLSQMVGRSMNVVGQIPDIIYCSPSLRCIQTATWVREMSGTKTLIRVEPGLFEDFIYPSGVPAFITSDQRSATFPVDNSYKPIKPLDTIINHQETNDEYNDRVRTTLQEIVNTFEVVENGRELRVLCVAHASTVDMAVGLMRERPRKTNANELESIAITVPYCSVSYLKKKKSYWVPHPHIIPTVTYENLNNRYNPYYVHRT</sequence>
<dbReference type="CDD" id="cd07067">
    <property type="entry name" value="HP_PGM_like"/>
    <property type="match status" value="1"/>
</dbReference>
<comment type="caution">
    <text evidence="2">The sequence shown here is derived from an EMBL/GenBank/DDBJ whole genome shotgun (WGS) entry which is preliminary data.</text>
</comment>
<feature type="region of interest" description="Disordered" evidence="1">
    <location>
        <begin position="1"/>
        <end position="32"/>
    </location>
</feature>
<evidence type="ECO:0000313" key="3">
    <source>
        <dbReference type="Proteomes" id="UP001152747"/>
    </source>
</evidence>
<dbReference type="Gene3D" id="3.40.50.1240">
    <property type="entry name" value="Phosphoglycerate mutase-like"/>
    <property type="match status" value="1"/>
</dbReference>
<reference evidence="2" key="1">
    <citation type="submission" date="2022-11" db="EMBL/GenBank/DDBJ databases">
        <authorList>
            <person name="Kikuchi T."/>
        </authorList>
    </citation>
    <scope>NUCLEOTIDE SEQUENCE</scope>
    <source>
        <strain evidence="2">PS1010</strain>
    </source>
</reference>
<feature type="compositionally biased region" description="Basic and acidic residues" evidence="1">
    <location>
        <begin position="17"/>
        <end position="30"/>
    </location>
</feature>
<evidence type="ECO:0000313" key="2">
    <source>
        <dbReference type="EMBL" id="CAI5452213.1"/>
    </source>
</evidence>
<dbReference type="InterPro" id="IPR051710">
    <property type="entry name" value="Phosphatase_SH3-domain"/>
</dbReference>
<evidence type="ECO:0000256" key="1">
    <source>
        <dbReference type="SAM" id="MobiDB-lite"/>
    </source>
</evidence>
<dbReference type="EMBL" id="CANHGI010000005">
    <property type="protein sequence ID" value="CAI5452213.1"/>
    <property type="molecule type" value="Genomic_DNA"/>
</dbReference>
<evidence type="ECO:0008006" key="4">
    <source>
        <dbReference type="Google" id="ProtNLM"/>
    </source>
</evidence>
<protein>
    <recommendedName>
        <fullName evidence="4">Phosphoglycerate mutase family protein</fullName>
    </recommendedName>
</protein>
<dbReference type="GO" id="GO:0016791">
    <property type="term" value="F:phosphatase activity"/>
    <property type="evidence" value="ECO:0007669"/>
    <property type="project" value="UniProtKB-ARBA"/>
</dbReference>
<dbReference type="AlphaFoldDB" id="A0A9P1N5U7"/>
<gene>
    <name evidence="2" type="ORF">CAMP_LOCUS14850</name>
</gene>
<dbReference type="FunFam" id="3.40.50.1240:FF:000086">
    <property type="entry name" value="Protein CBG23268"/>
    <property type="match status" value="1"/>
</dbReference>
<name>A0A9P1N5U7_9PELO</name>
<accession>A0A9P1N5U7</accession>
<proteinExistence type="predicted"/>
<dbReference type="SUPFAM" id="SSF53254">
    <property type="entry name" value="Phosphoglycerate mutase-like"/>
    <property type="match status" value="1"/>
</dbReference>
<dbReference type="InterPro" id="IPR029033">
    <property type="entry name" value="His_PPase_superfam"/>
</dbReference>
<dbReference type="OrthoDB" id="414418at2759"/>
<dbReference type="PANTHER" id="PTHR16469">
    <property type="entry name" value="UBIQUITIN-ASSOCIATED AND SH3 DOMAIN-CONTAINING BA-RELATED"/>
    <property type="match status" value="1"/>
</dbReference>
<keyword evidence="3" id="KW-1185">Reference proteome</keyword>
<dbReference type="Pfam" id="PF00300">
    <property type="entry name" value="His_Phos_1"/>
    <property type="match status" value="1"/>
</dbReference>
<dbReference type="Proteomes" id="UP001152747">
    <property type="component" value="Unassembled WGS sequence"/>
</dbReference>